<dbReference type="RefSeq" id="WP_201635671.1">
    <property type="nucleotide sequence ID" value="NZ_JAEQNB010000004.1"/>
</dbReference>
<dbReference type="Pfam" id="PF13263">
    <property type="entry name" value="PHP_C"/>
    <property type="match status" value="1"/>
</dbReference>
<keyword evidence="2" id="KW-1185">Reference proteome</keyword>
<dbReference type="Gene3D" id="1.10.150.20">
    <property type="entry name" value="5' to 3' exonuclease, C-terminal subdomain"/>
    <property type="match status" value="1"/>
</dbReference>
<dbReference type="SUPFAM" id="SSF89550">
    <property type="entry name" value="PHP domain-like"/>
    <property type="match status" value="1"/>
</dbReference>
<dbReference type="InterPro" id="IPR016195">
    <property type="entry name" value="Pol/histidinol_Pase-like"/>
</dbReference>
<evidence type="ECO:0000313" key="2">
    <source>
        <dbReference type="Proteomes" id="UP000602284"/>
    </source>
</evidence>
<comment type="caution">
    <text evidence="1">The sequence shown here is derived from an EMBL/GenBank/DDBJ whole genome shotgun (WGS) entry which is preliminary data.</text>
</comment>
<accession>A0ABS1JB90</accession>
<dbReference type="Gene3D" id="3.20.20.140">
    <property type="entry name" value="Metal-dependent hydrolases"/>
    <property type="match status" value="1"/>
</dbReference>
<sequence length="396" mass="43997">MADELREFFLDLHIHIGRTRDHRPVKITAGRDLTFFEIIREAGERKGIEIIGIIDAVSPPVLDEIQDFVRDGVMRELPGGGYDYEGKTTLLLGAEVETSGPNGGAAHFGVWMRDIATMREFSDWLGERVTNRVLSSQRARCTSFELQQKCTELGGMFIINHAFTPHKSVLGNCVSRISEMVELEHLTALELGLSSDSDLADLFSEHENVTFVSNSDAHSLAKIGREYNRVRVAEPSFDEVKKALLRQDGRAVTANFGLEPKLGKYHRTFCAACDEVLDTASIEHLNCPACGSKKIVRGVHDRILSIADRPEPVHPPHRPPYFYQIPLEFIPKVGKKTIDKLLNHFGTEMNVLHRATEEQIADVVGAKIAHDIARARRGELPISVGGGGIYGKILNS</sequence>
<reference evidence="1 2" key="1">
    <citation type="submission" date="2021-01" db="EMBL/GenBank/DDBJ databases">
        <title>Tumebacillus sp. strain ITR2 16S ribosomal RNA gene Genome sequencing and assembly.</title>
        <authorList>
            <person name="Kang M."/>
        </authorList>
    </citation>
    <scope>NUCLEOTIDE SEQUENCE [LARGE SCALE GENOMIC DNA]</scope>
    <source>
        <strain evidence="1 2">ITR2</strain>
    </source>
</reference>
<proteinExistence type="predicted"/>
<name>A0ABS1JB90_9BACL</name>
<organism evidence="1 2">
    <name type="scientific">Tumebacillus amylolyticus</name>
    <dbReference type="NCBI Taxonomy" id="2801339"/>
    <lineage>
        <taxon>Bacteria</taxon>
        <taxon>Bacillati</taxon>
        <taxon>Bacillota</taxon>
        <taxon>Bacilli</taxon>
        <taxon>Bacillales</taxon>
        <taxon>Alicyclobacillaceae</taxon>
        <taxon>Tumebacillus</taxon>
    </lineage>
</organism>
<dbReference type="CDD" id="cd19067">
    <property type="entry name" value="PfuEndoQ-like"/>
    <property type="match status" value="1"/>
</dbReference>
<protein>
    <submittedName>
        <fullName evidence="1">TIGR00375 family protein</fullName>
    </submittedName>
</protein>
<dbReference type="SUPFAM" id="SSF47781">
    <property type="entry name" value="RuvA domain 2-like"/>
    <property type="match status" value="1"/>
</dbReference>
<dbReference type="EMBL" id="JAEQNB010000004">
    <property type="protein sequence ID" value="MBL0387550.1"/>
    <property type="molecule type" value="Genomic_DNA"/>
</dbReference>
<gene>
    <name evidence="1" type="ORF">JJB07_12965</name>
</gene>
<dbReference type="PANTHER" id="PTHR40084">
    <property type="entry name" value="PHOSPHOHYDROLASE, PHP FAMILY"/>
    <property type="match status" value="1"/>
</dbReference>
<dbReference type="Proteomes" id="UP000602284">
    <property type="component" value="Unassembled WGS sequence"/>
</dbReference>
<dbReference type="PANTHER" id="PTHR40084:SF1">
    <property type="entry name" value="PHOSPHOTRANSFERASE"/>
    <property type="match status" value="1"/>
</dbReference>
<evidence type="ECO:0000313" key="1">
    <source>
        <dbReference type="EMBL" id="MBL0387550.1"/>
    </source>
</evidence>
<dbReference type="InterPro" id="IPR010994">
    <property type="entry name" value="RuvA_2-like"/>
</dbReference>